<name>A0A8S1ITU0_9CHLO</name>
<proteinExistence type="predicted"/>
<evidence type="ECO:0000313" key="2">
    <source>
        <dbReference type="EMBL" id="CAD7698168.1"/>
    </source>
</evidence>
<protein>
    <submittedName>
        <fullName evidence="2">Uncharacterized protein</fullName>
    </submittedName>
</protein>
<keyword evidence="1" id="KW-0472">Membrane</keyword>
<keyword evidence="1" id="KW-1133">Transmembrane helix</keyword>
<evidence type="ECO:0000313" key="3">
    <source>
        <dbReference type="Proteomes" id="UP000708148"/>
    </source>
</evidence>
<organism evidence="2 3">
    <name type="scientific">Ostreobium quekettii</name>
    <dbReference type="NCBI Taxonomy" id="121088"/>
    <lineage>
        <taxon>Eukaryota</taxon>
        <taxon>Viridiplantae</taxon>
        <taxon>Chlorophyta</taxon>
        <taxon>core chlorophytes</taxon>
        <taxon>Ulvophyceae</taxon>
        <taxon>TCBD clade</taxon>
        <taxon>Bryopsidales</taxon>
        <taxon>Ostreobineae</taxon>
        <taxon>Ostreobiaceae</taxon>
        <taxon>Ostreobium</taxon>
    </lineage>
</organism>
<feature type="transmembrane region" description="Helical" evidence="1">
    <location>
        <begin position="89"/>
        <end position="112"/>
    </location>
</feature>
<accession>A0A8S1ITU0</accession>
<reference evidence="2" key="1">
    <citation type="submission" date="2020-12" db="EMBL/GenBank/DDBJ databases">
        <authorList>
            <person name="Iha C."/>
        </authorList>
    </citation>
    <scope>NUCLEOTIDE SEQUENCE</scope>
</reference>
<evidence type="ECO:0000256" key="1">
    <source>
        <dbReference type="SAM" id="Phobius"/>
    </source>
</evidence>
<comment type="caution">
    <text evidence="2">The sequence shown here is derived from an EMBL/GenBank/DDBJ whole genome shotgun (WGS) entry which is preliminary data.</text>
</comment>
<dbReference type="AlphaFoldDB" id="A0A8S1ITU0"/>
<gene>
    <name evidence="2" type="ORF">OSTQU699_LOCUS3529</name>
</gene>
<dbReference type="EMBL" id="CAJHUC010000774">
    <property type="protein sequence ID" value="CAD7698168.1"/>
    <property type="molecule type" value="Genomic_DNA"/>
</dbReference>
<keyword evidence="3" id="KW-1185">Reference proteome</keyword>
<keyword evidence="1" id="KW-0812">Transmembrane</keyword>
<dbReference type="Proteomes" id="UP000708148">
    <property type="component" value="Unassembled WGS sequence"/>
</dbReference>
<sequence length="132" mass="14465">MALKDMGGKVGVDYKVMFRSASGPTDTSPTGDYSIDKFLLGINIQNDSSLSQYEPDEISLGRMQFFANVRPEEVFDAQPVSQKDSRNMVLWKVHVALAGALSVIALGAIFLLRNVVAFDKAIADKLVTTHQK</sequence>